<evidence type="ECO:0000259" key="1">
    <source>
        <dbReference type="PROSITE" id="PS50011"/>
    </source>
</evidence>
<keyword evidence="2" id="KW-0418">Kinase</keyword>
<dbReference type="GO" id="GO:0004672">
    <property type="term" value="F:protein kinase activity"/>
    <property type="evidence" value="ECO:0007669"/>
    <property type="project" value="InterPro"/>
</dbReference>
<dbReference type="PANTHER" id="PTHR45756">
    <property type="entry name" value="PALMITOYLTRANSFERASE"/>
    <property type="match status" value="1"/>
</dbReference>
<name>A0A397STP6_9GLOM</name>
<feature type="non-terminal residue" evidence="2">
    <location>
        <position position="197"/>
    </location>
</feature>
<dbReference type="InterPro" id="IPR011009">
    <property type="entry name" value="Kinase-like_dom_sf"/>
</dbReference>
<proteinExistence type="predicted"/>
<dbReference type="Proteomes" id="UP000265703">
    <property type="component" value="Unassembled WGS sequence"/>
</dbReference>
<dbReference type="GO" id="GO:0005524">
    <property type="term" value="F:ATP binding"/>
    <property type="evidence" value="ECO:0007669"/>
    <property type="project" value="InterPro"/>
</dbReference>
<feature type="domain" description="Protein kinase" evidence="1">
    <location>
        <begin position="1"/>
        <end position="197"/>
    </location>
</feature>
<dbReference type="PROSITE" id="PS50011">
    <property type="entry name" value="PROTEIN_KINASE_DOM"/>
    <property type="match status" value="1"/>
</dbReference>
<sequence>ITKLYGISKEPNTQNYILVLEYVKYGSLRSFLDRHNKYLLTSYKIKILKNIAEGINEIHSKGLVHQDIHSGNILNTDFDNVRITDLGLSKFVDQPPNNNEKEKRIYGNLPYIAPEVFQGQYYTQKADIYSFGIIINEVFTGKRPYYNMFDDELNLIINICKNNLRPKIHENTPKSLIKLLNKCWDAEPLNRPTIDEI</sequence>
<comment type="caution">
    <text evidence="2">The sequence shown here is derived from an EMBL/GenBank/DDBJ whole genome shotgun (WGS) entry which is preliminary data.</text>
</comment>
<evidence type="ECO:0000313" key="3">
    <source>
        <dbReference type="Proteomes" id="UP000265703"/>
    </source>
</evidence>
<keyword evidence="2" id="KW-0808">Transferase</keyword>
<dbReference type="PRINTS" id="PR00109">
    <property type="entry name" value="TYRKINASE"/>
</dbReference>
<reference evidence="2 3" key="1">
    <citation type="submission" date="2018-06" db="EMBL/GenBank/DDBJ databases">
        <title>Comparative genomics reveals the genomic features of Rhizophagus irregularis, R. cerebriforme, R. diaphanum and Gigaspora rosea, and their symbiotic lifestyle signature.</title>
        <authorList>
            <person name="Morin E."/>
            <person name="San Clemente H."/>
            <person name="Chen E.C.H."/>
            <person name="De La Providencia I."/>
            <person name="Hainaut M."/>
            <person name="Kuo A."/>
            <person name="Kohler A."/>
            <person name="Murat C."/>
            <person name="Tang N."/>
            <person name="Roy S."/>
            <person name="Loubradou J."/>
            <person name="Henrissat B."/>
            <person name="Grigoriev I.V."/>
            <person name="Corradi N."/>
            <person name="Roux C."/>
            <person name="Martin F.M."/>
        </authorList>
    </citation>
    <scope>NUCLEOTIDE SEQUENCE [LARGE SCALE GENOMIC DNA]</scope>
    <source>
        <strain evidence="2 3">DAOM 227022</strain>
    </source>
</reference>
<dbReference type="Gene3D" id="1.10.510.10">
    <property type="entry name" value="Transferase(Phosphotransferase) domain 1"/>
    <property type="match status" value="1"/>
</dbReference>
<dbReference type="EMBL" id="QKYT01000223">
    <property type="protein sequence ID" value="RIA89348.1"/>
    <property type="molecule type" value="Genomic_DNA"/>
</dbReference>
<keyword evidence="3" id="KW-1185">Reference proteome</keyword>
<dbReference type="Pfam" id="PF07714">
    <property type="entry name" value="PK_Tyr_Ser-Thr"/>
    <property type="match status" value="1"/>
</dbReference>
<protein>
    <submittedName>
        <fullName evidence="2">Kinase-like domain-containing protein</fullName>
    </submittedName>
</protein>
<dbReference type="InterPro" id="IPR000719">
    <property type="entry name" value="Prot_kinase_dom"/>
</dbReference>
<accession>A0A397STP6</accession>
<dbReference type="InterPro" id="IPR001245">
    <property type="entry name" value="Ser-Thr/Tyr_kinase_cat_dom"/>
</dbReference>
<dbReference type="OrthoDB" id="412517at2759"/>
<dbReference type="AlphaFoldDB" id="A0A397STP6"/>
<evidence type="ECO:0000313" key="2">
    <source>
        <dbReference type="EMBL" id="RIA89348.1"/>
    </source>
</evidence>
<organism evidence="2 3">
    <name type="scientific">Glomus cerebriforme</name>
    <dbReference type="NCBI Taxonomy" id="658196"/>
    <lineage>
        <taxon>Eukaryota</taxon>
        <taxon>Fungi</taxon>
        <taxon>Fungi incertae sedis</taxon>
        <taxon>Mucoromycota</taxon>
        <taxon>Glomeromycotina</taxon>
        <taxon>Glomeromycetes</taxon>
        <taxon>Glomerales</taxon>
        <taxon>Glomeraceae</taxon>
        <taxon>Glomus</taxon>
    </lineage>
</organism>
<dbReference type="SUPFAM" id="SSF56112">
    <property type="entry name" value="Protein kinase-like (PK-like)"/>
    <property type="match status" value="1"/>
</dbReference>
<feature type="non-terminal residue" evidence="2">
    <location>
        <position position="1"/>
    </location>
</feature>
<gene>
    <name evidence="2" type="ORF">C1645_673839</name>
</gene>
<dbReference type="PANTHER" id="PTHR45756:SF1">
    <property type="entry name" value="PROTEIN KINASE DOMAIN CONTAINING PROTEIN"/>
    <property type="match status" value="1"/>
</dbReference>
<dbReference type="InterPro" id="IPR053215">
    <property type="entry name" value="TKL_Ser/Thr_kinase"/>
</dbReference>